<sequence>MVNSIKKDFTKYLHLANPKNCKDFLEEINRHFSEFPKAEMTLDKLQKIVLAAVEAKFKARWLRWWNSLPSLTDFYL</sequence>
<accession>A0A8T0HNR5</accession>
<gene>
    <name evidence="1" type="ORF">KC19_VG098300</name>
</gene>
<comment type="caution">
    <text evidence="1">The sequence shown here is derived from an EMBL/GenBank/DDBJ whole genome shotgun (WGS) entry which is preliminary data.</text>
</comment>
<protein>
    <submittedName>
        <fullName evidence="1">Uncharacterized protein</fullName>
    </submittedName>
</protein>
<dbReference type="Proteomes" id="UP000822688">
    <property type="component" value="Chromosome V"/>
</dbReference>
<dbReference type="AlphaFoldDB" id="A0A8T0HNR5"/>
<reference evidence="1" key="1">
    <citation type="submission" date="2020-06" db="EMBL/GenBank/DDBJ databases">
        <title>WGS assembly of Ceratodon purpureus strain R40.</title>
        <authorList>
            <person name="Carey S.B."/>
            <person name="Jenkins J."/>
            <person name="Shu S."/>
            <person name="Lovell J.T."/>
            <person name="Sreedasyam A."/>
            <person name="Maumus F."/>
            <person name="Tiley G.P."/>
            <person name="Fernandez-Pozo N."/>
            <person name="Barry K."/>
            <person name="Chen C."/>
            <person name="Wang M."/>
            <person name="Lipzen A."/>
            <person name="Daum C."/>
            <person name="Saski C.A."/>
            <person name="Payton A.C."/>
            <person name="Mcbreen J.C."/>
            <person name="Conrad R.E."/>
            <person name="Kollar L.M."/>
            <person name="Olsson S."/>
            <person name="Huttunen S."/>
            <person name="Landis J.B."/>
            <person name="Wickett N.J."/>
            <person name="Johnson M.G."/>
            <person name="Rensing S.A."/>
            <person name="Grimwood J."/>
            <person name="Schmutz J."/>
            <person name="Mcdaniel S.F."/>
        </authorList>
    </citation>
    <scope>NUCLEOTIDE SEQUENCE</scope>
    <source>
        <strain evidence="1">R40</strain>
    </source>
</reference>
<proteinExistence type="predicted"/>
<organism evidence="1 2">
    <name type="scientific">Ceratodon purpureus</name>
    <name type="common">Fire moss</name>
    <name type="synonym">Dicranum purpureum</name>
    <dbReference type="NCBI Taxonomy" id="3225"/>
    <lineage>
        <taxon>Eukaryota</taxon>
        <taxon>Viridiplantae</taxon>
        <taxon>Streptophyta</taxon>
        <taxon>Embryophyta</taxon>
        <taxon>Bryophyta</taxon>
        <taxon>Bryophytina</taxon>
        <taxon>Bryopsida</taxon>
        <taxon>Dicranidae</taxon>
        <taxon>Pseudoditrichales</taxon>
        <taxon>Ditrichaceae</taxon>
        <taxon>Ceratodon</taxon>
    </lineage>
</organism>
<evidence type="ECO:0000313" key="2">
    <source>
        <dbReference type="Proteomes" id="UP000822688"/>
    </source>
</evidence>
<evidence type="ECO:0000313" key="1">
    <source>
        <dbReference type="EMBL" id="KAG0572476.1"/>
    </source>
</evidence>
<dbReference type="EMBL" id="CM026426">
    <property type="protein sequence ID" value="KAG0572476.1"/>
    <property type="molecule type" value="Genomic_DNA"/>
</dbReference>
<name>A0A8T0HNR5_CERPU</name>
<keyword evidence="2" id="KW-1185">Reference proteome</keyword>
<dbReference type="EMBL" id="CM026426">
    <property type="protein sequence ID" value="KAG0572477.1"/>
    <property type="molecule type" value="Genomic_DNA"/>
</dbReference>